<dbReference type="EMBL" id="VUOB01000038">
    <property type="protein sequence ID" value="KAA2259478.1"/>
    <property type="molecule type" value="Genomic_DNA"/>
</dbReference>
<dbReference type="OrthoDB" id="3468954at2"/>
<dbReference type="AlphaFoldDB" id="A0A5B2X7J2"/>
<accession>A0A5B2X7J2</accession>
<sequence>MTTRSESTVDIANGDVEPTRRSLWQRVSGSNTVWIALVLVALIVVFSIARPDAFLTLFTAQTLLIEAAVLLVLGVGMTFVIITSGIDLSVGSVLIFAGVMAAKTMEGLSPRSDSTGAGWGVILVGLLVALVSGGAWGLVNGLLIARAKIPPLIVTLGSFGAALGAAQLITDGSDVRTVPKALARTLGSGTSLGVVPNLVILAVLITVVGDLVLRTTRFGRYTYAIGSNEEAARRAGIAVTRHLVTVYLMVGVLAGLAGFMSLAYFRTTTISGHSTDNLNVIAAVVLGGTSLFGGMGSIIGTVIGIFIPAVLTKGFVILHVQAFWQPIAVSAVLVAAVWFDQVRRRARDQS</sequence>
<keyword evidence="8" id="KW-1185">Reference proteome</keyword>
<comment type="caution">
    <text evidence="7">The sequence shown here is derived from an EMBL/GenBank/DDBJ whole genome shotgun (WGS) entry which is preliminary data.</text>
</comment>
<reference evidence="7 8" key="1">
    <citation type="submission" date="2019-09" db="EMBL/GenBank/DDBJ databases">
        <title>Goodfellowia gen. nov., a new genus of the Pseudonocardineae related to Actinoalloteichus, containing Goodfellowia coeruleoviolacea gen. nov., comb. nov. gen. nov., comb. nov.</title>
        <authorList>
            <person name="Labeda D."/>
        </authorList>
    </citation>
    <scope>NUCLEOTIDE SEQUENCE [LARGE SCALE GENOMIC DNA]</scope>
    <source>
        <strain evidence="7 8">AN110305</strain>
    </source>
</reference>
<comment type="subcellular location">
    <subcellularLocation>
        <location evidence="1">Cell membrane</location>
        <topology evidence="1">Multi-pass membrane protein</topology>
    </subcellularLocation>
</comment>
<dbReference type="RefSeq" id="WP_149851392.1">
    <property type="nucleotide sequence ID" value="NZ_VUOB01000038.1"/>
</dbReference>
<name>A0A5B2X7J2_9PSEU</name>
<keyword evidence="3 6" id="KW-0812">Transmembrane</keyword>
<feature type="transmembrane region" description="Helical" evidence="6">
    <location>
        <begin position="191"/>
        <end position="213"/>
    </location>
</feature>
<keyword evidence="2" id="KW-1003">Cell membrane</keyword>
<evidence type="ECO:0000313" key="7">
    <source>
        <dbReference type="EMBL" id="KAA2259478.1"/>
    </source>
</evidence>
<evidence type="ECO:0000256" key="2">
    <source>
        <dbReference type="ARBA" id="ARBA00022475"/>
    </source>
</evidence>
<dbReference type="Pfam" id="PF02653">
    <property type="entry name" value="BPD_transp_2"/>
    <property type="match status" value="1"/>
</dbReference>
<dbReference type="InterPro" id="IPR001851">
    <property type="entry name" value="ABC_transp_permease"/>
</dbReference>
<dbReference type="GO" id="GO:0005886">
    <property type="term" value="C:plasma membrane"/>
    <property type="evidence" value="ECO:0007669"/>
    <property type="project" value="UniProtKB-SubCell"/>
</dbReference>
<organism evidence="7 8">
    <name type="scientific">Solihabitans fulvus</name>
    <dbReference type="NCBI Taxonomy" id="1892852"/>
    <lineage>
        <taxon>Bacteria</taxon>
        <taxon>Bacillati</taxon>
        <taxon>Actinomycetota</taxon>
        <taxon>Actinomycetes</taxon>
        <taxon>Pseudonocardiales</taxon>
        <taxon>Pseudonocardiaceae</taxon>
        <taxon>Solihabitans</taxon>
    </lineage>
</organism>
<proteinExistence type="predicted"/>
<dbReference type="PANTHER" id="PTHR32196">
    <property type="entry name" value="ABC TRANSPORTER PERMEASE PROTEIN YPHD-RELATED-RELATED"/>
    <property type="match status" value="1"/>
</dbReference>
<dbReference type="CDD" id="cd06579">
    <property type="entry name" value="TM_PBP1_transp_AraH_like"/>
    <property type="match status" value="1"/>
</dbReference>
<feature type="transmembrane region" description="Helical" evidence="6">
    <location>
        <begin position="63"/>
        <end position="82"/>
    </location>
</feature>
<feature type="transmembrane region" description="Helical" evidence="6">
    <location>
        <begin position="322"/>
        <end position="339"/>
    </location>
</feature>
<dbReference type="PANTHER" id="PTHR32196:SF72">
    <property type="entry name" value="RIBOSE IMPORT PERMEASE PROTEIN RBSC"/>
    <property type="match status" value="1"/>
</dbReference>
<gene>
    <name evidence="7" type="ORF">F0L68_21330</name>
</gene>
<feature type="transmembrane region" description="Helical" evidence="6">
    <location>
        <begin position="32"/>
        <end position="51"/>
    </location>
</feature>
<evidence type="ECO:0000256" key="1">
    <source>
        <dbReference type="ARBA" id="ARBA00004651"/>
    </source>
</evidence>
<evidence type="ECO:0000256" key="5">
    <source>
        <dbReference type="ARBA" id="ARBA00023136"/>
    </source>
</evidence>
<evidence type="ECO:0000256" key="4">
    <source>
        <dbReference type="ARBA" id="ARBA00022989"/>
    </source>
</evidence>
<reference evidence="7 8" key="2">
    <citation type="submission" date="2019-09" db="EMBL/GenBank/DDBJ databases">
        <authorList>
            <person name="Jin C."/>
        </authorList>
    </citation>
    <scope>NUCLEOTIDE SEQUENCE [LARGE SCALE GENOMIC DNA]</scope>
    <source>
        <strain evidence="7 8">AN110305</strain>
    </source>
</reference>
<feature type="transmembrane region" description="Helical" evidence="6">
    <location>
        <begin position="117"/>
        <end position="139"/>
    </location>
</feature>
<dbReference type="Proteomes" id="UP000323454">
    <property type="component" value="Unassembled WGS sequence"/>
</dbReference>
<protein>
    <submittedName>
        <fullName evidence="7">ABC transporter permease</fullName>
    </submittedName>
</protein>
<feature type="transmembrane region" description="Helical" evidence="6">
    <location>
        <begin position="88"/>
        <end position="105"/>
    </location>
</feature>
<keyword evidence="4 6" id="KW-1133">Transmembrane helix</keyword>
<evidence type="ECO:0000313" key="8">
    <source>
        <dbReference type="Proteomes" id="UP000323454"/>
    </source>
</evidence>
<keyword evidence="5 6" id="KW-0472">Membrane</keyword>
<evidence type="ECO:0000256" key="3">
    <source>
        <dbReference type="ARBA" id="ARBA00022692"/>
    </source>
</evidence>
<feature type="transmembrane region" description="Helical" evidence="6">
    <location>
        <begin position="277"/>
        <end position="310"/>
    </location>
</feature>
<feature type="transmembrane region" description="Helical" evidence="6">
    <location>
        <begin position="244"/>
        <end position="265"/>
    </location>
</feature>
<dbReference type="GO" id="GO:0022857">
    <property type="term" value="F:transmembrane transporter activity"/>
    <property type="evidence" value="ECO:0007669"/>
    <property type="project" value="InterPro"/>
</dbReference>
<evidence type="ECO:0000256" key="6">
    <source>
        <dbReference type="SAM" id="Phobius"/>
    </source>
</evidence>